<evidence type="ECO:0000313" key="1">
    <source>
        <dbReference type="EMBL" id="AHF08534.1"/>
    </source>
</evidence>
<dbReference type="HOGENOM" id="CLU_3198953_0_0_9"/>
<gene>
    <name evidence="1" type="ORF">DESME_07715</name>
</gene>
<dbReference type="AlphaFoldDB" id="W0EH41"/>
<dbReference type="Proteomes" id="UP000010847">
    <property type="component" value="Chromosome"/>
</dbReference>
<reference evidence="1 2" key="1">
    <citation type="submission" date="2013-12" db="EMBL/GenBank/DDBJ databases">
        <authorList>
            <consortium name="DOE Joint Genome Institute"/>
            <person name="Smidt H."/>
            <person name="Huntemann M."/>
            <person name="Han J."/>
            <person name="Chen A."/>
            <person name="Kyrpides N."/>
            <person name="Mavromatis K."/>
            <person name="Markowitz V."/>
            <person name="Palaniappan K."/>
            <person name="Ivanova N."/>
            <person name="Schaumberg A."/>
            <person name="Pati A."/>
            <person name="Liolios K."/>
            <person name="Nordberg H.P."/>
            <person name="Cantor M.N."/>
            <person name="Hua S.X."/>
            <person name="Woyke T."/>
        </authorList>
    </citation>
    <scope>NUCLEOTIDE SEQUENCE [LARGE SCALE GENOMIC DNA]</scope>
    <source>
        <strain evidence="2">DSM 15288</strain>
    </source>
</reference>
<organism evidence="1 2">
    <name type="scientific">Desulfitobacterium metallireducens DSM 15288</name>
    <dbReference type="NCBI Taxonomy" id="871968"/>
    <lineage>
        <taxon>Bacteria</taxon>
        <taxon>Bacillati</taxon>
        <taxon>Bacillota</taxon>
        <taxon>Clostridia</taxon>
        <taxon>Eubacteriales</taxon>
        <taxon>Desulfitobacteriaceae</taxon>
        <taxon>Desulfitobacterium</taxon>
    </lineage>
</organism>
<sequence length="45" mass="5355">MTEAVEVWECEKGYEKVEVYESIFSMNNVGKPLRFVKFAMKHKNK</sequence>
<protein>
    <submittedName>
        <fullName evidence="1">Uncharacterized protein</fullName>
    </submittedName>
</protein>
<name>W0EH41_9FIRM</name>
<evidence type="ECO:0000313" key="2">
    <source>
        <dbReference type="Proteomes" id="UP000010847"/>
    </source>
</evidence>
<dbReference type="KEGG" id="dmt:DESME_07715"/>
<keyword evidence="2" id="KW-1185">Reference proteome</keyword>
<proteinExistence type="predicted"/>
<dbReference type="eggNOG" id="COG3385">
    <property type="taxonomic scope" value="Bacteria"/>
</dbReference>
<dbReference type="EMBL" id="CP007032">
    <property type="protein sequence ID" value="AHF08534.1"/>
    <property type="molecule type" value="Genomic_DNA"/>
</dbReference>
<accession>W0EH41</accession>